<keyword evidence="5" id="KW-1185">Reference proteome</keyword>
<gene>
    <name evidence="4" type="ORF">H9X83_07940</name>
</gene>
<dbReference type="InterPro" id="IPR044005">
    <property type="entry name" value="DZR_2"/>
</dbReference>
<evidence type="ECO:0000259" key="2">
    <source>
        <dbReference type="Pfam" id="PF00156"/>
    </source>
</evidence>
<organism evidence="4 5">
    <name type="scientific">Anaerotignum lactatifermentans</name>
    <dbReference type="NCBI Taxonomy" id="160404"/>
    <lineage>
        <taxon>Bacteria</taxon>
        <taxon>Bacillati</taxon>
        <taxon>Bacillota</taxon>
        <taxon>Clostridia</taxon>
        <taxon>Lachnospirales</taxon>
        <taxon>Anaerotignaceae</taxon>
        <taxon>Anaerotignum</taxon>
    </lineage>
</organism>
<evidence type="ECO:0000256" key="1">
    <source>
        <dbReference type="ARBA" id="ARBA00008007"/>
    </source>
</evidence>
<dbReference type="InterPro" id="IPR051910">
    <property type="entry name" value="ComF/GntX_DNA_util-trans"/>
</dbReference>
<name>A0ABS2G9D3_9FIRM</name>
<reference evidence="4 5" key="1">
    <citation type="journal article" date="2021" name="Sci. Rep.">
        <title>The distribution of antibiotic resistance genes in chicken gut microbiota commensals.</title>
        <authorList>
            <person name="Juricova H."/>
            <person name="Matiasovicova J."/>
            <person name="Kubasova T."/>
            <person name="Cejkova D."/>
            <person name="Rychlik I."/>
        </authorList>
    </citation>
    <scope>NUCLEOTIDE SEQUENCE [LARGE SCALE GENOMIC DNA]</scope>
    <source>
        <strain evidence="4 5">An431b</strain>
    </source>
</reference>
<dbReference type="Proteomes" id="UP000729290">
    <property type="component" value="Unassembled WGS sequence"/>
</dbReference>
<dbReference type="PANTHER" id="PTHR47505">
    <property type="entry name" value="DNA UTILIZATION PROTEIN YHGH"/>
    <property type="match status" value="1"/>
</dbReference>
<evidence type="ECO:0000313" key="4">
    <source>
        <dbReference type="EMBL" id="MBM6878091.1"/>
    </source>
</evidence>
<accession>A0ABS2G9D3</accession>
<dbReference type="InterPro" id="IPR029057">
    <property type="entry name" value="PRTase-like"/>
</dbReference>
<proteinExistence type="inferred from homology"/>
<feature type="domain" description="Double zinc ribbon" evidence="3">
    <location>
        <begin position="10"/>
        <end position="66"/>
    </location>
</feature>
<sequence length="243" mass="27674">MKDWKKIIREFFFPPHCLICGEVLALEERGEKLCPKCLAHIPFLTGDQCAQCGRTIPGKATCHRCMLEDFPFSRGAAAFSYEVMRKPIACFKFQGYRYDGAELGGLMARYLKERFPDWIEWTDMMAAVPLHPRKRKKRGFNQADLLCRKISAETGMVYVPDLLRRVIHTRPQSSLNAAQRRENLKDAFALAPGAQVEGRHILLVDDIFTTGSTLRECSRVLLRLGAAEVRVFCLSVVEDFQSV</sequence>
<dbReference type="CDD" id="cd06223">
    <property type="entry name" value="PRTases_typeI"/>
    <property type="match status" value="1"/>
</dbReference>
<dbReference type="Gene3D" id="3.40.50.2020">
    <property type="match status" value="1"/>
</dbReference>
<dbReference type="PANTHER" id="PTHR47505:SF1">
    <property type="entry name" value="DNA UTILIZATION PROTEIN YHGH"/>
    <property type="match status" value="1"/>
</dbReference>
<comment type="caution">
    <text evidence="4">The sequence shown here is derived from an EMBL/GenBank/DDBJ whole genome shotgun (WGS) entry which is preliminary data.</text>
</comment>
<dbReference type="EMBL" id="JACSNV010000009">
    <property type="protein sequence ID" value="MBM6878091.1"/>
    <property type="molecule type" value="Genomic_DNA"/>
</dbReference>
<comment type="similarity">
    <text evidence="1">Belongs to the ComF/GntX family.</text>
</comment>
<dbReference type="Pfam" id="PF18912">
    <property type="entry name" value="DZR_2"/>
    <property type="match status" value="1"/>
</dbReference>
<dbReference type="Pfam" id="PF00156">
    <property type="entry name" value="Pribosyltran"/>
    <property type="match status" value="1"/>
</dbReference>
<evidence type="ECO:0000259" key="3">
    <source>
        <dbReference type="Pfam" id="PF18912"/>
    </source>
</evidence>
<feature type="domain" description="Phosphoribosyltransferase" evidence="2">
    <location>
        <begin position="191"/>
        <end position="234"/>
    </location>
</feature>
<protein>
    <submittedName>
        <fullName evidence="4">ComF family protein</fullName>
    </submittedName>
</protein>
<dbReference type="SUPFAM" id="SSF53271">
    <property type="entry name" value="PRTase-like"/>
    <property type="match status" value="1"/>
</dbReference>
<dbReference type="RefSeq" id="WP_205133700.1">
    <property type="nucleotide sequence ID" value="NZ_JACSNT010000008.1"/>
</dbReference>
<dbReference type="InterPro" id="IPR000836">
    <property type="entry name" value="PRTase_dom"/>
</dbReference>
<evidence type="ECO:0000313" key="5">
    <source>
        <dbReference type="Proteomes" id="UP000729290"/>
    </source>
</evidence>